<evidence type="ECO:0000313" key="5">
    <source>
        <dbReference type="EMBL" id="WNC69633.1"/>
    </source>
</evidence>
<evidence type="ECO:0000313" key="6">
    <source>
        <dbReference type="Proteomes" id="UP001248581"/>
    </source>
</evidence>
<dbReference type="RefSeq" id="WP_348388776.1">
    <property type="nucleotide sequence ID" value="NZ_CP134146.1"/>
</dbReference>
<evidence type="ECO:0000259" key="4">
    <source>
        <dbReference type="Pfam" id="PF10531"/>
    </source>
</evidence>
<gene>
    <name evidence="5" type="ORF">RI845_05655</name>
</gene>
<accession>A0ABY9TLB8</accession>
<feature type="domain" description="Soluble ligand binding" evidence="4">
    <location>
        <begin position="128"/>
        <end position="174"/>
    </location>
</feature>
<evidence type="ECO:0000256" key="2">
    <source>
        <dbReference type="SAM" id="SignalP"/>
    </source>
</evidence>
<reference evidence="6" key="1">
    <citation type="submission" date="2023-09" db="EMBL/GenBank/DDBJ databases">
        <authorList>
            <person name="Li S."/>
            <person name="Li X."/>
            <person name="Zhang C."/>
            <person name="Zhao Z."/>
        </authorList>
    </citation>
    <scope>NUCLEOTIDE SEQUENCE [LARGE SCALE GENOMIC DNA]</scope>
    <source>
        <strain evidence="6">SQ345</strain>
    </source>
</reference>
<feature type="domain" description="Polysaccharide export protein N-terminal" evidence="3">
    <location>
        <begin position="49"/>
        <end position="122"/>
    </location>
</feature>
<protein>
    <submittedName>
        <fullName evidence="5">Polysaccharide biosynthesis/export family protein</fullName>
    </submittedName>
</protein>
<dbReference type="InterPro" id="IPR003715">
    <property type="entry name" value="Poly_export_N"/>
</dbReference>
<dbReference type="InterPro" id="IPR019554">
    <property type="entry name" value="Soluble_ligand-bd"/>
</dbReference>
<feature type="chain" id="PRO_5045072869" evidence="2">
    <location>
        <begin position="43"/>
        <end position="201"/>
    </location>
</feature>
<dbReference type="PANTHER" id="PTHR33619">
    <property type="entry name" value="POLYSACCHARIDE EXPORT PROTEIN GFCE-RELATED"/>
    <property type="match status" value="1"/>
</dbReference>
<dbReference type="EMBL" id="CP134146">
    <property type="protein sequence ID" value="WNC69633.1"/>
    <property type="molecule type" value="Genomic_DNA"/>
</dbReference>
<dbReference type="Proteomes" id="UP001248581">
    <property type="component" value="Chromosome"/>
</dbReference>
<keyword evidence="6" id="KW-1185">Reference proteome</keyword>
<dbReference type="InterPro" id="IPR049712">
    <property type="entry name" value="Poly_export"/>
</dbReference>
<dbReference type="Gene3D" id="3.10.560.10">
    <property type="entry name" value="Outer membrane lipoprotein wza domain like"/>
    <property type="match status" value="1"/>
</dbReference>
<keyword evidence="1 2" id="KW-0732">Signal</keyword>
<name>A0ABY9TLB8_9GAMM</name>
<dbReference type="PANTHER" id="PTHR33619:SF3">
    <property type="entry name" value="POLYSACCHARIDE EXPORT PROTEIN GFCE-RELATED"/>
    <property type="match status" value="1"/>
</dbReference>
<dbReference type="Pfam" id="PF10531">
    <property type="entry name" value="SLBB"/>
    <property type="match status" value="1"/>
</dbReference>
<proteinExistence type="predicted"/>
<feature type="signal peptide" evidence="2">
    <location>
        <begin position="1"/>
        <end position="42"/>
    </location>
</feature>
<dbReference type="Gene3D" id="3.30.1950.10">
    <property type="entry name" value="wza like domain"/>
    <property type="match status" value="1"/>
</dbReference>
<evidence type="ECO:0000259" key="3">
    <source>
        <dbReference type="Pfam" id="PF02563"/>
    </source>
</evidence>
<dbReference type="Pfam" id="PF02563">
    <property type="entry name" value="Poly_export"/>
    <property type="match status" value="1"/>
</dbReference>
<evidence type="ECO:0000256" key="1">
    <source>
        <dbReference type="ARBA" id="ARBA00022729"/>
    </source>
</evidence>
<organism evidence="5 6">
    <name type="scientific">Thalassotalea nanhaiensis</name>
    <dbReference type="NCBI Taxonomy" id="3065648"/>
    <lineage>
        <taxon>Bacteria</taxon>
        <taxon>Pseudomonadati</taxon>
        <taxon>Pseudomonadota</taxon>
        <taxon>Gammaproteobacteria</taxon>
        <taxon>Alteromonadales</taxon>
        <taxon>Colwelliaceae</taxon>
        <taxon>Thalassotalea</taxon>
    </lineage>
</organism>
<sequence length="201" mass="22490">MHFFTAFSRNNNRLCDLPIRKCFLHGLLFLLSVMLCIPSVMAATDTNDQRLYRLDTGDVINISVFGEEDLSKQVLINNRGSINYPFLGELNVRGLTLQQIEEKITQGLKPDYLINPNVSVAIVTYRSFFIEGQVKNSGAYAYQPGLTIAKAVVLAGGFTERASKDKLFVVKANDPNHEEIRVSINTLVEPGDIITVKQSFF</sequence>